<keyword evidence="2" id="KW-0472">Membrane</keyword>
<organism evidence="3 4">
    <name type="scientific">Labedella populi</name>
    <dbReference type="NCBI Taxonomy" id="2498850"/>
    <lineage>
        <taxon>Bacteria</taxon>
        <taxon>Bacillati</taxon>
        <taxon>Actinomycetota</taxon>
        <taxon>Actinomycetes</taxon>
        <taxon>Micrococcales</taxon>
        <taxon>Microbacteriaceae</taxon>
        <taxon>Labedella</taxon>
    </lineage>
</organism>
<sequence length="451" mass="47495">MTSRHAHDTIRGLFALVIITISLLALAPAPAEAGPSVDRVSTHADEVVPFYVVQSSVNGEPEFLFAIAQRYLGDGNRFTEIFELNEGRRQPDGGALTVPTSLNPGWILLLPADAEGPGVQFGRIQRPDEPSQPVPTSRPVDPAPAPTPTSAPPSATPTRDTADAAPAAGLTAPPLAAIAIAIVVMLLAALAWWVLRRRRRRAAGTRSTARSRDWSASWTIDSALKIVSAACDAEDIPFPGLYLVTVDGASIHLQLTAPSTRAPSGWSASSDGRIWTAALAHLQRQPVPETGSERFSGLATLGITDAGRLLLDFHRAGGPVSIDGPATAVADVVDGWLAELTGSPWSGSPHVVHLAARGADRQIALDDFIAGASTDFSEKGIAVVDEITSRAQGDALRSLFLSPGFSWIVIVTAPFAGAPWRFTARDGVLSSDLLPDVRYSASLSDRMPTSA</sequence>
<feature type="compositionally biased region" description="Pro residues" evidence="1">
    <location>
        <begin position="141"/>
        <end position="155"/>
    </location>
</feature>
<name>A0A444QF89_9MICO</name>
<evidence type="ECO:0008006" key="5">
    <source>
        <dbReference type="Google" id="ProtNLM"/>
    </source>
</evidence>
<accession>A0A444QF89</accession>
<evidence type="ECO:0000313" key="3">
    <source>
        <dbReference type="EMBL" id="RWZ68184.1"/>
    </source>
</evidence>
<reference evidence="3 4" key="1">
    <citation type="submission" date="2018-12" db="EMBL/GenBank/DDBJ databases">
        <authorList>
            <person name="Li F."/>
        </authorList>
    </citation>
    <scope>NUCLEOTIDE SEQUENCE [LARGE SCALE GENOMIC DNA]</scope>
    <source>
        <strain evidence="3 4">8H24J-4-2</strain>
    </source>
</reference>
<evidence type="ECO:0000313" key="4">
    <source>
        <dbReference type="Proteomes" id="UP000288603"/>
    </source>
</evidence>
<feature type="compositionally biased region" description="Low complexity" evidence="1">
    <location>
        <begin position="156"/>
        <end position="165"/>
    </location>
</feature>
<keyword evidence="2" id="KW-1133">Transmembrane helix</keyword>
<proteinExistence type="predicted"/>
<protein>
    <recommendedName>
        <fullName evidence="5">LysM domain-containing protein</fullName>
    </recommendedName>
</protein>
<evidence type="ECO:0000256" key="1">
    <source>
        <dbReference type="SAM" id="MobiDB-lite"/>
    </source>
</evidence>
<dbReference type="AlphaFoldDB" id="A0A444QF89"/>
<feature type="region of interest" description="Disordered" evidence="1">
    <location>
        <begin position="119"/>
        <end position="165"/>
    </location>
</feature>
<dbReference type="Proteomes" id="UP000288603">
    <property type="component" value="Unassembled WGS sequence"/>
</dbReference>
<comment type="caution">
    <text evidence="3">The sequence shown here is derived from an EMBL/GenBank/DDBJ whole genome shotgun (WGS) entry which is preliminary data.</text>
</comment>
<keyword evidence="4" id="KW-1185">Reference proteome</keyword>
<dbReference type="OrthoDB" id="8444614at2"/>
<dbReference type="RefSeq" id="WP_128497446.1">
    <property type="nucleotide sequence ID" value="NZ_RZNC01000001.1"/>
</dbReference>
<feature type="transmembrane region" description="Helical" evidence="2">
    <location>
        <begin position="175"/>
        <end position="195"/>
    </location>
</feature>
<evidence type="ECO:0000256" key="2">
    <source>
        <dbReference type="SAM" id="Phobius"/>
    </source>
</evidence>
<gene>
    <name evidence="3" type="ORF">ELQ92_02810</name>
</gene>
<keyword evidence="2" id="KW-0812">Transmembrane</keyword>
<dbReference type="EMBL" id="RZNC01000001">
    <property type="protein sequence ID" value="RWZ68184.1"/>
    <property type="molecule type" value="Genomic_DNA"/>
</dbReference>